<evidence type="ECO:0000313" key="2">
    <source>
        <dbReference type="EMBL" id="QTX33832.1"/>
    </source>
</evidence>
<feature type="transmembrane region" description="Helical" evidence="1">
    <location>
        <begin position="281"/>
        <end position="298"/>
    </location>
</feature>
<feature type="transmembrane region" description="Helical" evidence="1">
    <location>
        <begin position="457"/>
        <end position="475"/>
    </location>
</feature>
<accession>A0A9Q7AR76</accession>
<feature type="transmembrane region" description="Helical" evidence="1">
    <location>
        <begin position="318"/>
        <end position="338"/>
    </location>
</feature>
<dbReference type="PANTHER" id="PTHR30282">
    <property type="entry name" value="P-AMINOBENZOYL GLUTAMATE TRANSPORTER"/>
    <property type="match status" value="1"/>
</dbReference>
<proteinExistence type="predicted"/>
<dbReference type="Pfam" id="PF03806">
    <property type="entry name" value="ABG_transport"/>
    <property type="match status" value="1"/>
</dbReference>
<feature type="transmembrane region" description="Helical" evidence="1">
    <location>
        <begin position="359"/>
        <end position="377"/>
    </location>
</feature>
<feature type="transmembrane region" description="Helical" evidence="1">
    <location>
        <begin position="132"/>
        <end position="152"/>
    </location>
</feature>
<gene>
    <name evidence="2" type="ORF">KAR29_12705</name>
</gene>
<feature type="transmembrane region" description="Helical" evidence="1">
    <location>
        <begin position="158"/>
        <end position="175"/>
    </location>
</feature>
<feature type="transmembrane region" description="Helical" evidence="1">
    <location>
        <begin position="227"/>
        <end position="246"/>
    </location>
</feature>
<protein>
    <submittedName>
        <fullName evidence="2">AbgT family transporter</fullName>
    </submittedName>
</protein>
<sequence>MTVSANDKSRTSAKKGRFEGFIKGVEVVGNRLPHPFWLFVILALTSILLSWVLARSGVSVTYLAASSKAGELPSETTVAVRNLMSYEALRPFFADFVKTYINFAPLGLIMVMMLGIGLVEQTGFISALMRKTILGAPSYMVTAVLAVVGINANLASDAGIIFTPAIGGAVFKALGRNPAVGIIAGFAAACGGFSANFFIAGTDALLAGITESAAKGMGIVAPTHPLINWYFMIAATITVTVVTTVITEKFTVPMLGDGGPKDASYLAEHAVKAEENRGLRWALWTTLLSLALLFLLTLPQSSFFRAADGSILPRSPLLSSVVAILFFLFFFVGMAYGFGAGTLRKASDVPKLMQDGLQGSLSFLVVALPAAMFIQLFNASNLTTVLAVKGAAALKALNLGGIPLLLMFIVLCSFLNLFMISGSAKWLILAPIFVPMFSMVGFSPALTQIAYRIGDTTTNIVSPLSYYIPVIIGLLEQYRKEGDEPVGIGTIISLEIPYSLAFLVCFSLQVIVWYLLNLPLGPGTGLFM</sequence>
<dbReference type="AlphaFoldDB" id="A0A9Q7AR76"/>
<feature type="transmembrane region" description="Helical" evidence="1">
    <location>
        <begin position="397"/>
        <end position="419"/>
    </location>
</feature>
<feature type="transmembrane region" description="Helical" evidence="1">
    <location>
        <begin position="36"/>
        <end position="54"/>
    </location>
</feature>
<evidence type="ECO:0000256" key="1">
    <source>
        <dbReference type="SAM" id="Phobius"/>
    </source>
</evidence>
<keyword evidence="3" id="KW-1185">Reference proteome</keyword>
<feature type="transmembrane region" description="Helical" evidence="1">
    <location>
        <begin position="182"/>
        <end position="207"/>
    </location>
</feature>
<dbReference type="GO" id="GO:1902604">
    <property type="term" value="P:p-aminobenzoyl-glutamate transmembrane transport"/>
    <property type="evidence" value="ECO:0007669"/>
    <property type="project" value="InterPro"/>
</dbReference>
<feature type="transmembrane region" description="Helical" evidence="1">
    <location>
        <begin position="496"/>
        <end position="516"/>
    </location>
</feature>
<feature type="transmembrane region" description="Helical" evidence="1">
    <location>
        <begin position="426"/>
        <end position="451"/>
    </location>
</feature>
<keyword evidence="1" id="KW-0812">Transmembrane</keyword>
<dbReference type="PANTHER" id="PTHR30282:SF0">
    <property type="entry name" value="P-AMINOBENZOYL-GLUTAMATE TRANSPORT PROTEIN"/>
    <property type="match status" value="1"/>
</dbReference>
<evidence type="ECO:0000313" key="3">
    <source>
        <dbReference type="Proteomes" id="UP000671879"/>
    </source>
</evidence>
<organism evidence="2 3">
    <name type="scientific">Aminithiophilus ramosus</name>
    <dbReference type="NCBI Taxonomy" id="3029084"/>
    <lineage>
        <taxon>Bacteria</taxon>
        <taxon>Thermotogati</taxon>
        <taxon>Synergistota</taxon>
        <taxon>Synergistia</taxon>
        <taxon>Synergistales</taxon>
        <taxon>Aminithiophilaceae</taxon>
        <taxon>Aminithiophilus</taxon>
    </lineage>
</organism>
<dbReference type="KEGG" id="aram:KAR29_12705"/>
<dbReference type="EMBL" id="CP072943">
    <property type="protein sequence ID" value="QTX33832.1"/>
    <property type="molecule type" value="Genomic_DNA"/>
</dbReference>
<keyword evidence="1" id="KW-1133">Transmembrane helix</keyword>
<dbReference type="InterPro" id="IPR004697">
    <property type="entry name" value="AbgT"/>
</dbReference>
<dbReference type="Proteomes" id="UP000671879">
    <property type="component" value="Chromosome"/>
</dbReference>
<keyword evidence="1" id="KW-0472">Membrane</keyword>
<feature type="transmembrane region" description="Helical" evidence="1">
    <location>
        <begin position="100"/>
        <end position="120"/>
    </location>
</feature>
<name>A0A9Q7AR76_9BACT</name>
<reference evidence="3" key="1">
    <citation type="submission" date="2021-04" db="EMBL/GenBank/DDBJ databases">
        <title>A novel Synergistetes isolate from a pyrite-forming mixed culture.</title>
        <authorList>
            <person name="Bunk B."/>
            <person name="Sproer C."/>
            <person name="Spring S."/>
            <person name="Pester M."/>
        </authorList>
    </citation>
    <scope>NUCLEOTIDE SEQUENCE [LARGE SCALE GENOMIC DNA]</scope>
    <source>
        <strain evidence="3">J.5.4.2-T.3.5.2</strain>
    </source>
</reference>
<dbReference type="GO" id="GO:0015558">
    <property type="term" value="F:secondary active p-aminobenzoyl-glutamate transmembrane transporter activity"/>
    <property type="evidence" value="ECO:0007669"/>
    <property type="project" value="InterPro"/>
</dbReference>